<reference evidence="1" key="1">
    <citation type="submission" date="2014-09" db="EMBL/GenBank/DDBJ databases">
        <authorList>
            <person name="Magalhaes I.L.F."/>
            <person name="Oliveira U."/>
            <person name="Santos F.R."/>
            <person name="Vidigal T.H.D.A."/>
            <person name="Brescovit A.D."/>
            <person name="Santos A.J."/>
        </authorList>
    </citation>
    <scope>NUCLEOTIDE SEQUENCE</scope>
    <source>
        <tissue evidence="1">Shoot tissue taken approximately 20 cm above the soil surface</tissue>
    </source>
</reference>
<dbReference type="EMBL" id="GBRH01217441">
    <property type="protein sequence ID" value="JAD80454.1"/>
    <property type="molecule type" value="Transcribed_RNA"/>
</dbReference>
<accession>A0A0A9CVS8</accession>
<evidence type="ECO:0000313" key="1">
    <source>
        <dbReference type="EMBL" id="JAD80454.1"/>
    </source>
</evidence>
<name>A0A0A9CVS8_ARUDO</name>
<sequence length="60" mass="6191">MPFSLLGSSCSGTAMSLFFALEGSCGKPALALSFSLRTSIRTQSCVVTMSRACAGVRSPL</sequence>
<reference evidence="1" key="2">
    <citation type="journal article" date="2015" name="Data Brief">
        <title>Shoot transcriptome of the giant reed, Arundo donax.</title>
        <authorList>
            <person name="Barrero R.A."/>
            <person name="Guerrero F.D."/>
            <person name="Moolhuijzen P."/>
            <person name="Goolsby J.A."/>
            <person name="Tidwell J."/>
            <person name="Bellgard S.E."/>
            <person name="Bellgard M.I."/>
        </authorList>
    </citation>
    <scope>NUCLEOTIDE SEQUENCE</scope>
    <source>
        <tissue evidence="1">Shoot tissue taken approximately 20 cm above the soil surface</tissue>
    </source>
</reference>
<dbReference type="AlphaFoldDB" id="A0A0A9CVS8"/>
<proteinExistence type="predicted"/>
<organism evidence="1">
    <name type="scientific">Arundo donax</name>
    <name type="common">Giant reed</name>
    <name type="synonym">Donax arundinaceus</name>
    <dbReference type="NCBI Taxonomy" id="35708"/>
    <lineage>
        <taxon>Eukaryota</taxon>
        <taxon>Viridiplantae</taxon>
        <taxon>Streptophyta</taxon>
        <taxon>Embryophyta</taxon>
        <taxon>Tracheophyta</taxon>
        <taxon>Spermatophyta</taxon>
        <taxon>Magnoliopsida</taxon>
        <taxon>Liliopsida</taxon>
        <taxon>Poales</taxon>
        <taxon>Poaceae</taxon>
        <taxon>PACMAD clade</taxon>
        <taxon>Arundinoideae</taxon>
        <taxon>Arundineae</taxon>
        <taxon>Arundo</taxon>
    </lineage>
</organism>
<protein>
    <submittedName>
        <fullName evidence="1">Uncharacterized protein</fullName>
    </submittedName>
</protein>